<name>A0A9W7C6U1_9STRA</name>
<keyword evidence="1" id="KW-0812">Transmembrane</keyword>
<gene>
    <name evidence="2" type="ORF">TrLO_g15730</name>
</gene>
<organism evidence="2 3">
    <name type="scientific">Triparma laevis f. longispina</name>
    <dbReference type="NCBI Taxonomy" id="1714387"/>
    <lineage>
        <taxon>Eukaryota</taxon>
        <taxon>Sar</taxon>
        <taxon>Stramenopiles</taxon>
        <taxon>Ochrophyta</taxon>
        <taxon>Bolidophyceae</taxon>
        <taxon>Parmales</taxon>
        <taxon>Triparmaceae</taxon>
        <taxon>Triparma</taxon>
    </lineage>
</organism>
<feature type="transmembrane region" description="Helical" evidence="1">
    <location>
        <begin position="139"/>
        <end position="158"/>
    </location>
</feature>
<keyword evidence="1" id="KW-1133">Transmembrane helix</keyword>
<sequence>MSLTYYTGFGYGLAIFTSFSLLVIFYLFSYKWRSHGHLLFSIDDKKLTEVCATLAGIVGFTCLGTSVLLVVYVVEGEIEHVISLEVIIYYLCLFCLFGVNVEFKKLIGLIAPSVISSLLLCCEMYGVEDFKEPMNGMYVWMYLYMLGGVGMIAVSTHWRTRENLIKKVSKAEKQIKTAKRFFFFGSADTV</sequence>
<dbReference type="Proteomes" id="UP001165122">
    <property type="component" value="Unassembled WGS sequence"/>
</dbReference>
<protein>
    <submittedName>
        <fullName evidence="2">Uncharacterized protein</fullName>
    </submittedName>
</protein>
<feature type="transmembrane region" description="Helical" evidence="1">
    <location>
        <begin position="80"/>
        <end position="99"/>
    </location>
</feature>
<evidence type="ECO:0000256" key="1">
    <source>
        <dbReference type="SAM" id="Phobius"/>
    </source>
</evidence>
<dbReference type="AlphaFoldDB" id="A0A9W7C6U1"/>
<keyword evidence="3" id="KW-1185">Reference proteome</keyword>
<keyword evidence="1" id="KW-0472">Membrane</keyword>
<accession>A0A9W7C6U1</accession>
<evidence type="ECO:0000313" key="3">
    <source>
        <dbReference type="Proteomes" id="UP001165122"/>
    </source>
</evidence>
<evidence type="ECO:0000313" key="2">
    <source>
        <dbReference type="EMBL" id="GMI04055.1"/>
    </source>
</evidence>
<comment type="caution">
    <text evidence="2">The sequence shown here is derived from an EMBL/GenBank/DDBJ whole genome shotgun (WGS) entry which is preliminary data.</text>
</comment>
<dbReference type="OrthoDB" id="193098at2759"/>
<feature type="transmembrane region" description="Helical" evidence="1">
    <location>
        <begin position="6"/>
        <end position="29"/>
    </location>
</feature>
<dbReference type="EMBL" id="BRXW01000067">
    <property type="protein sequence ID" value="GMI04055.1"/>
    <property type="molecule type" value="Genomic_DNA"/>
</dbReference>
<proteinExistence type="predicted"/>
<feature type="transmembrane region" description="Helical" evidence="1">
    <location>
        <begin position="50"/>
        <end position="74"/>
    </location>
</feature>
<reference evidence="3" key="1">
    <citation type="journal article" date="2023" name="Commun. Biol.">
        <title>Genome analysis of Parmales, the sister group of diatoms, reveals the evolutionary specialization of diatoms from phago-mixotrophs to photoautotrophs.</title>
        <authorList>
            <person name="Ban H."/>
            <person name="Sato S."/>
            <person name="Yoshikawa S."/>
            <person name="Yamada K."/>
            <person name="Nakamura Y."/>
            <person name="Ichinomiya M."/>
            <person name="Sato N."/>
            <person name="Blanc-Mathieu R."/>
            <person name="Endo H."/>
            <person name="Kuwata A."/>
            <person name="Ogata H."/>
        </authorList>
    </citation>
    <scope>NUCLEOTIDE SEQUENCE [LARGE SCALE GENOMIC DNA]</scope>
    <source>
        <strain evidence="3">NIES 3700</strain>
    </source>
</reference>